<dbReference type="PANTHER" id="PTHR10344">
    <property type="entry name" value="THYMIDYLATE KINASE"/>
    <property type="match status" value="1"/>
</dbReference>
<comment type="function">
    <text evidence="10">Phosphorylation of dTMP to form dTDP in both de novo and salvage pathways of dTTP synthesis.</text>
</comment>
<evidence type="ECO:0000256" key="6">
    <source>
        <dbReference type="ARBA" id="ARBA00022741"/>
    </source>
</evidence>
<dbReference type="InterPro" id="IPR027417">
    <property type="entry name" value="P-loop_NTPase"/>
</dbReference>
<dbReference type="InterPro" id="IPR039430">
    <property type="entry name" value="Thymidylate_kin-like_dom"/>
</dbReference>
<dbReference type="PANTHER" id="PTHR10344:SF4">
    <property type="entry name" value="UMP-CMP KINASE 2, MITOCHONDRIAL"/>
    <property type="match status" value="1"/>
</dbReference>
<name>A0ABZ3FP21_9ACTN</name>
<evidence type="ECO:0000256" key="9">
    <source>
        <dbReference type="ARBA" id="ARBA00048743"/>
    </source>
</evidence>
<evidence type="ECO:0000256" key="3">
    <source>
        <dbReference type="ARBA" id="ARBA00017144"/>
    </source>
</evidence>
<evidence type="ECO:0000256" key="8">
    <source>
        <dbReference type="ARBA" id="ARBA00022840"/>
    </source>
</evidence>
<dbReference type="EC" id="2.7.4.9" evidence="2 10"/>
<dbReference type="Proteomes" id="UP001442841">
    <property type="component" value="Chromosome"/>
</dbReference>
<dbReference type="Gene3D" id="3.40.50.300">
    <property type="entry name" value="P-loop containing nucleotide triphosphate hydrolases"/>
    <property type="match status" value="1"/>
</dbReference>
<comment type="catalytic activity">
    <reaction evidence="9 10">
        <text>dTMP + ATP = dTDP + ADP</text>
        <dbReference type="Rhea" id="RHEA:13517"/>
        <dbReference type="ChEBI" id="CHEBI:30616"/>
        <dbReference type="ChEBI" id="CHEBI:58369"/>
        <dbReference type="ChEBI" id="CHEBI:63528"/>
        <dbReference type="ChEBI" id="CHEBI:456216"/>
        <dbReference type="EC" id="2.7.4.9"/>
    </reaction>
</comment>
<keyword evidence="8 10" id="KW-0067">ATP-binding</keyword>
<feature type="domain" description="Thymidylate kinase-like" evidence="11">
    <location>
        <begin position="22"/>
        <end position="206"/>
    </location>
</feature>
<evidence type="ECO:0000256" key="1">
    <source>
        <dbReference type="ARBA" id="ARBA00009776"/>
    </source>
</evidence>
<gene>
    <name evidence="10 12" type="primary">tmk</name>
    <name evidence="12" type="ORF">AADG42_04605</name>
</gene>
<dbReference type="SUPFAM" id="SSF52540">
    <property type="entry name" value="P-loop containing nucleoside triphosphate hydrolases"/>
    <property type="match status" value="1"/>
</dbReference>
<evidence type="ECO:0000313" key="12">
    <source>
        <dbReference type="EMBL" id="XAN06617.1"/>
    </source>
</evidence>
<evidence type="ECO:0000259" key="11">
    <source>
        <dbReference type="Pfam" id="PF02223"/>
    </source>
</evidence>
<evidence type="ECO:0000256" key="2">
    <source>
        <dbReference type="ARBA" id="ARBA00012980"/>
    </source>
</evidence>
<dbReference type="NCBIfam" id="TIGR00041">
    <property type="entry name" value="DTMP_kinase"/>
    <property type="match status" value="1"/>
</dbReference>
<reference evidence="12 13" key="1">
    <citation type="submission" date="2024-04" db="EMBL/GenBank/DDBJ databases">
        <title>Isolation of an actinomycete strain from pig manure.</title>
        <authorList>
            <person name="Gong T."/>
            <person name="Yu Z."/>
            <person name="An M."/>
            <person name="Wei C."/>
            <person name="Yang W."/>
            <person name="Liu L."/>
        </authorList>
    </citation>
    <scope>NUCLEOTIDE SEQUENCE [LARGE SCALE GENOMIC DNA]</scope>
    <source>
        <strain evidence="12 13">ZF39</strain>
    </source>
</reference>
<dbReference type="CDD" id="cd01672">
    <property type="entry name" value="TMPK"/>
    <property type="match status" value="1"/>
</dbReference>
<proteinExistence type="inferred from homology"/>
<keyword evidence="7 10" id="KW-0418">Kinase</keyword>
<dbReference type="GO" id="GO:0004798">
    <property type="term" value="F:dTMP kinase activity"/>
    <property type="evidence" value="ECO:0007669"/>
    <property type="project" value="UniProtKB-EC"/>
</dbReference>
<dbReference type="RefSeq" id="WP_425308047.1">
    <property type="nucleotide sequence ID" value="NZ_CP154795.1"/>
</dbReference>
<protein>
    <recommendedName>
        <fullName evidence="3 10">Thymidylate kinase</fullName>
        <ecNumber evidence="2 10">2.7.4.9</ecNumber>
    </recommendedName>
    <alternativeName>
        <fullName evidence="10">dTMP kinase</fullName>
    </alternativeName>
</protein>
<dbReference type="HAMAP" id="MF_00165">
    <property type="entry name" value="Thymidylate_kinase"/>
    <property type="match status" value="1"/>
</dbReference>
<dbReference type="InterPro" id="IPR018094">
    <property type="entry name" value="Thymidylate_kinase"/>
</dbReference>
<evidence type="ECO:0000313" key="13">
    <source>
        <dbReference type="Proteomes" id="UP001442841"/>
    </source>
</evidence>
<keyword evidence="4 10" id="KW-0808">Transferase</keyword>
<evidence type="ECO:0000256" key="7">
    <source>
        <dbReference type="ARBA" id="ARBA00022777"/>
    </source>
</evidence>
<sequence>MGPTGSKIDSSGGCVTGLFIVFEGGDGVGKSTQVRFLAEHLTHAGHRLVVTHEPGDTPIGLKIRQVVLDPATGDVDSRAEALLIAADKAQHVFEVIRPALAAGQIVISDRYVDSMVAYQGAGRELGAEEIRGLAEWATGGLVPDLTVILDVEPDRAVNRIREKDRVEGAGDAFHERVRKEFLDLADAAPERYLVLYARDTREANAAAIAARVDALLAERADSSAS</sequence>
<evidence type="ECO:0000256" key="4">
    <source>
        <dbReference type="ARBA" id="ARBA00022679"/>
    </source>
</evidence>
<evidence type="ECO:0000256" key="5">
    <source>
        <dbReference type="ARBA" id="ARBA00022727"/>
    </source>
</evidence>
<keyword evidence="13" id="KW-1185">Reference proteome</keyword>
<feature type="binding site" evidence="10">
    <location>
        <begin position="24"/>
        <end position="31"/>
    </location>
    <ligand>
        <name>ATP</name>
        <dbReference type="ChEBI" id="CHEBI:30616"/>
    </ligand>
</feature>
<organism evidence="12 13">
    <name type="scientific">Ammonicoccus fulvus</name>
    <dbReference type="NCBI Taxonomy" id="3138240"/>
    <lineage>
        <taxon>Bacteria</taxon>
        <taxon>Bacillati</taxon>
        <taxon>Actinomycetota</taxon>
        <taxon>Actinomycetes</taxon>
        <taxon>Propionibacteriales</taxon>
        <taxon>Propionibacteriaceae</taxon>
        <taxon>Ammonicoccus</taxon>
    </lineage>
</organism>
<dbReference type="Pfam" id="PF02223">
    <property type="entry name" value="Thymidylate_kin"/>
    <property type="match status" value="1"/>
</dbReference>
<keyword evidence="6 10" id="KW-0547">Nucleotide-binding</keyword>
<evidence type="ECO:0000256" key="10">
    <source>
        <dbReference type="HAMAP-Rule" id="MF_00165"/>
    </source>
</evidence>
<accession>A0ABZ3FP21</accession>
<comment type="similarity">
    <text evidence="1 10">Belongs to the thymidylate kinase family.</text>
</comment>
<keyword evidence="5 10" id="KW-0545">Nucleotide biosynthesis</keyword>
<dbReference type="EMBL" id="CP154795">
    <property type="protein sequence ID" value="XAN06617.1"/>
    <property type="molecule type" value="Genomic_DNA"/>
</dbReference>